<comment type="subcellular location">
    <subcellularLocation>
        <location evidence="1">Membrane</location>
        <topology evidence="1">Multi-pass membrane protein</topology>
    </subcellularLocation>
</comment>
<proteinExistence type="predicted"/>
<feature type="transmembrane region" description="Helical" evidence="5">
    <location>
        <begin position="27"/>
        <end position="47"/>
    </location>
</feature>
<dbReference type="PANTHER" id="PTHR33507">
    <property type="entry name" value="INNER MEMBRANE PROTEIN YBBJ"/>
    <property type="match status" value="1"/>
</dbReference>
<evidence type="ECO:0000256" key="1">
    <source>
        <dbReference type="ARBA" id="ARBA00004141"/>
    </source>
</evidence>
<dbReference type="SUPFAM" id="SSF141322">
    <property type="entry name" value="NfeD domain-like"/>
    <property type="match status" value="1"/>
</dbReference>
<dbReference type="EMBL" id="SHMQ01000038">
    <property type="protein sequence ID" value="RZV37369.1"/>
    <property type="molecule type" value="Genomic_DNA"/>
</dbReference>
<evidence type="ECO:0000313" key="8">
    <source>
        <dbReference type="Proteomes" id="UP000322454"/>
    </source>
</evidence>
<dbReference type="Gene3D" id="2.40.50.140">
    <property type="entry name" value="Nucleic acid-binding proteins"/>
    <property type="match status" value="1"/>
</dbReference>
<keyword evidence="3 5" id="KW-1133">Transmembrane helix</keyword>
<dbReference type="InterPro" id="IPR012340">
    <property type="entry name" value="NA-bd_OB-fold"/>
</dbReference>
<evidence type="ECO:0000313" key="7">
    <source>
        <dbReference type="EMBL" id="RZV37369.1"/>
    </source>
</evidence>
<dbReference type="AlphaFoldDB" id="A0A520X847"/>
<name>A0A520X847_9DELT</name>
<feature type="transmembrane region" description="Helical" evidence="5">
    <location>
        <begin position="6"/>
        <end position="22"/>
    </location>
</feature>
<evidence type="ECO:0000256" key="3">
    <source>
        <dbReference type="ARBA" id="ARBA00022989"/>
    </source>
</evidence>
<evidence type="ECO:0000256" key="4">
    <source>
        <dbReference type="ARBA" id="ARBA00023136"/>
    </source>
</evidence>
<protein>
    <recommendedName>
        <fullName evidence="6">NfeD-like C-terminal domain-containing protein</fullName>
    </recommendedName>
</protein>
<dbReference type="PANTHER" id="PTHR33507:SF4">
    <property type="entry name" value="NODULATION COMPETITIVENESS PROTEIN NFED"/>
    <property type="match status" value="1"/>
</dbReference>
<comment type="caution">
    <text evidence="7">The sequence shown here is derived from an EMBL/GenBank/DDBJ whole genome shotgun (WGS) entry which is preliminary data.</text>
</comment>
<evidence type="ECO:0000256" key="2">
    <source>
        <dbReference type="ARBA" id="ARBA00022692"/>
    </source>
</evidence>
<dbReference type="Pfam" id="PF01957">
    <property type="entry name" value="NfeD"/>
    <property type="match status" value="1"/>
</dbReference>
<dbReference type="GO" id="GO:0016020">
    <property type="term" value="C:membrane"/>
    <property type="evidence" value="ECO:0007669"/>
    <property type="project" value="UniProtKB-SubCell"/>
</dbReference>
<keyword evidence="2 5" id="KW-0812">Transmembrane</keyword>
<accession>A0A520X847</accession>
<dbReference type="InterPro" id="IPR002810">
    <property type="entry name" value="NfeD-like_C"/>
</dbReference>
<dbReference type="Proteomes" id="UP000322454">
    <property type="component" value="Unassembled WGS sequence"/>
</dbReference>
<evidence type="ECO:0000256" key="5">
    <source>
        <dbReference type="SAM" id="Phobius"/>
    </source>
</evidence>
<feature type="domain" description="NfeD-like C-terminal" evidence="6">
    <location>
        <begin position="90"/>
        <end position="146"/>
    </location>
</feature>
<gene>
    <name evidence="7" type="ORF">EVJ48_09075</name>
</gene>
<feature type="transmembrane region" description="Helical" evidence="5">
    <location>
        <begin position="53"/>
        <end position="75"/>
    </location>
</feature>
<organism evidence="7 8">
    <name type="scientific">Candidatus Acidulodesulfobacterium acidiphilum</name>
    <dbReference type="NCBI Taxonomy" id="2597224"/>
    <lineage>
        <taxon>Bacteria</taxon>
        <taxon>Deltaproteobacteria</taxon>
        <taxon>Candidatus Acidulodesulfobacterales</taxon>
        <taxon>Candidatus Acidulodesulfobacterium</taxon>
    </lineage>
</organism>
<keyword evidence="4 5" id="KW-0472">Membrane</keyword>
<evidence type="ECO:0000259" key="6">
    <source>
        <dbReference type="Pfam" id="PF01957"/>
    </source>
</evidence>
<sequence length="149" mass="16721">MVYFADFLIIIAFILVITDFFAMSYGVFTSAGAILFVIGTIILFYIVHNVPIFFIRIVLPTYVTLTVFVSIFAYLGYKAYKSKVKTGESLLLNQTGEVVSDVNPNKDGKILINGELWTAYSDYTILKGKKITVVKVDGKLRLKVKPEET</sequence>
<reference evidence="7 8" key="1">
    <citation type="submission" date="2019-01" db="EMBL/GenBank/DDBJ databases">
        <title>Insights into ecological role of a new deltaproteobacterial order Candidatus Sinidesulfobacterales (Sva0485) by metagenomics and metatranscriptomics.</title>
        <authorList>
            <person name="Tan S."/>
            <person name="Liu J."/>
            <person name="Fang Y."/>
            <person name="Hedlund B."/>
            <person name="Lian Z.-H."/>
            <person name="Huang L.-Y."/>
            <person name="Li J.-T."/>
            <person name="Huang L.-N."/>
            <person name="Li W.-J."/>
            <person name="Jiang H.-C."/>
            <person name="Dong H.-L."/>
            <person name="Shu W.-S."/>
        </authorList>
    </citation>
    <scope>NUCLEOTIDE SEQUENCE [LARGE SCALE GENOMIC DNA]</scope>
    <source>
        <strain evidence="7">AP4</strain>
    </source>
</reference>
<dbReference type="InterPro" id="IPR052165">
    <property type="entry name" value="Membrane_assoc_protease"/>
</dbReference>